<evidence type="ECO:0000259" key="5">
    <source>
        <dbReference type="Pfam" id="PF01168"/>
    </source>
</evidence>
<gene>
    <name evidence="7" type="ORF">DQK91_04255</name>
    <name evidence="6" type="ORF">E8L03_14185</name>
</gene>
<dbReference type="GO" id="GO:0030170">
    <property type="term" value="F:pyridoxal phosphate binding"/>
    <property type="evidence" value="ECO:0007669"/>
    <property type="project" value="UniProtKB-UniRule"/>
</dbReference>
<name>A0A6P1ZJX2_9BACT</name>
<dbReference type="HAMAP" id="MF_02087">
    <property type="entry name" value="PLP_homeostasis"/>
    <property type="match status" value="1"/>
</dbReference>
<dbReference type="InterPro" id="IPR011078">
    <property type="entry name" value="PyrdxlP_homeostasis"/>
</dbReference>
<dbReference type="AlphaFoldDB" id="A0A6P1ZJX2"/>
<reference evidence="6 9" key="2">
    <citation type="submission" date="2019-04" db="EMBL/GenBank/DDBJ databases">
        <title>Isolation and culture of sulfate reducing bacteria from the cold seep of the South China Sea.</title>
        <authorList>
            <person name="Sun C."/>
            <person name="Liu R."/>
        </authorList>
    </citation>
    <scope>NUCLEOTIDE SEQUENCE [LARGE SCALE GENOMIC DNA]</scope>
    <source>
        <strain evidence="6 9">CS1</strain>
    </source>
</reference>
<comment type="cofactor">
    <cofactor evidence="3">
        <name>pyridoxal 5'-phosphate</name>
        <dbReference type="ChEBI" id="CHEBI:597326"/>
    </cofactor>
</comment>
<dbReference type="FunFam" id="3.20.20.10:FF:000018">
    <property type="entry name" value="Pyridoxal phosphate homeostasis protein"/>
    <property type="match status" value="1"/>
</dbReference>
<keyword evidence="9" id="KW-1185">Reference proteome</keyword>
<protein>
    <recommendedName>
        <fullName evidence="2">Pyridoxal phosphate homeostasis protein</fullName>
        <shortName evidence="2">PLP homeostasis protein</shortName>
    </recommendedName>
</protein>
<proteinExistence type="inferred from homology"/>
<reference evidence="7 8" key="1">
    <citation type="submission" date="2018-06" db="EMBL/GenBank/DDBJ databases">
        <title>Complete genome of Desulfovibrio marinus P48SEP.</title>
        <authorList>
            <person name="Crispim J.S."/>
            <person name="Vidigal P.M.P."/>
            <person name="Silva L.C.F."/>
            <person name="Araujo L.C."/>
            <person name="Laguardia C.N."/>
            <person name="Dias R.S."/>
            <person name="Sousa M.P."/>
            <person name="Paula S.O."/>
            <person name="Silva C."/>
        </authorList>
    </citation>
    <scope>NUCLEOTIDE SEQUENCE [LARGE SCALE GENOMIC DNA]</scope>
    <source>
        <strain evidence="7 8">P48SEP</strain>
    </source>
</reference>
<accession>A0A6P1ZJX2</accession>
<evidence type="ECO:0000313" key="7">
    <source>
        <dbReference type="EMBL" id="TVM35876.1"/>
    </source>
</evidence>
<dbReference type="Pfam" id="PF01168">
    <property type="entry name" value="Ala_racemase_N"/>
    <property type="match status" value="1"/>
</dbReference>
<dbReference type="EMBL" id="CP039543">
    <property type="protein sequence ID" value="QJT10006.1"/>
    <property type="molecule type" value="Genomic_DNA"/>
</dbReference>
<evidence type="ECO:0000256" key="3">
    <source>
        <dbReference type="PIRSR" id="PIRSR004848-1"/>
    </source>
</evidence>
<dbReference type="CDD" id="cd00635">
    <property type="entry name" value="PLPDE_III_YBL036c_like"/>
    <property type="match status" value="1"/>
</dbReference>
<feature type="domain" description="Alanine racemase N-terminal" evidence="5">
    <location>
        <begin position="35"/>
        <end position="230"/>
    </location>
</feature>
<dbReference type="SUPFAM" id="SSF51419">
    <property type="entry name" value="PLP-binding barrel"/>
    <property type="match status" value="1"/>
</dbReference>
<dbReference type="PANTHER" id="PTHR10146:SF14">
    <property type="entry name" value="PYRIDOXAL PHOSPHATE HOMEOSTASIS PROTEIN"/>
    <property type="match status" value="1"/>
</dbReference>
<comment type="function">
    <text evidence="2">Pyridoxal 5'-phosphate (PLP)-binding protein, which is involved in PLP homeostasis.</text>
</comment>
<evidence type="ECO:0000256" key="2">
    <source>
        <dbReference type="HAMAP-Rule" id="MF_02087"/>
    </source>
</evidence>
<dbReference type="Proteomes" id="UP000503251">
    <property type="component" value="Chromosome"/>
</dbReference>
<evidence type="ECO:0000313" key="8">
    <source>
        <dbReference type="Proteomes" id="UP000434052"/>
    </source>
</evidence>
<comment type="similarity">
    <text evidence="2 4">Belongs to the pyridoxal phosphate-binding protein YggS/PROSC family.</text>
</comment>
<sequence>MAHECAPIEANLAHVRESVASACIRAGRSMEDVAIIAIAKKHPAEAVRRAIAAMQLDIGESYVQEALAKQEEIADPRVRWHFVGGLQSRKAKEIVGRFHLLHSLDSEKLAHKLHNAAVDQGVTQSVLIQVNVGREEQKSGVMEEKLPELAEAVLGMPELSLQGLMCLPPFFDDPDGAQPFFAKLRKLRDDLERRLGVTLPTLSMGMTGDFQQAIAEGATCVRIGTAIFGPREY</sequence>
<dbReference type="InterPro" id="IPR029066">
    <property type="entry name" value="PLP-binding_barrel"/>
</dbReference>
<dbReference type="RefSeq" id="WP_144234211.1">
    <property type="nucleotide sequence ID" value="NZ_CP039543.1"/>
</dbReference>
<evidence type="ECO:0000313" key="9">
    <source>
        <dbReference type="Proteomes" id="UP000503251"/>
    </source>
</evidence>
<feature type="modified residue" description="N6-(pyridoxal phosphate)lysine" evidence="2 3">
    <location>
        <position position="40"/>
    </location>
</feature>
<evidence type="ECO:0000256" key="4">
    <source>
        <dbReference type="RuleBase" id="RU004514"/>
    </source>
</evidence>
<dbReference type="NCBIfam" id="TIGR00044">
    <property type="entry name" value="YggS family pyridoxal phosphate-dependent enzyme"/>
    <property type="match status" value="1"/>
</dbReference>
<dbReference type="PROSITE" id="PS01211">
    <property type="entry name" value="UPF0001"/>
    <property type="match status" value="1"/>
</dbReference>
<dbReference type="PIRSF" id="PIRSF004848">
    <property type="entry name" value="YBL036c_PLPDEIII"/>
    <property type="match status" value="1"/>
</dbReference>
<dbReference type="OrthoDB" id="9804072at2"/>
<evidence type="ECO:0000313" key="6">
    <source>
        <dbReference type="EMBL" id="QJT10006.1"/>
    </source>
</evidence>
<dbReference type="Proteomes" id="UP000434052">
    <property type="component" value="Unassembled WGS sequence"/>
</dbReference>
<evidence type="ECO:0000256" key="1">
    <source>
        <dbReference type="ARBA" id="ARBA00022898"/>
    </source>
</evidence>
<dbReference type="Gene3D" id="3.20.20.10">
    <property type="entry name" value="Alanine racemase"/>
    <property type="match status" value="1"/>
</dbReference>
<organism evidence="7 8">
    <name type="scientific">Oceanidesulfovibrio marinus</name>
    <dbReference type="NCBI Taxonomy" id="370038"/>
    <lineage>
        <taxon>Bacteria</taxon>
        <taxon>Pseudomonadati</taxon>
        <taxon>Thermodesulfobacteriota</taxon>
        <taxon>Desulfovibrionia</taxon>
        <taxon>Desulfovibrionales</taxon>
        <taxon>Desulfovibrionaceae</taxon>
        <taxon>Oceanidesulfovibrio</taxon>
    </lineage>
</organism>
<dbReference type="InterPro" id="IPR001608">
    <property type="entry name" value="Ala_racemase_N"/>
</dbReference>
<keyword evidence="1 2" id="KW-0663">Pyridoxal phosphate</keyword>
<dbReference type="EMBL" id="QMIF01000002">
    <property type="protein sequence ID" value="TVM35876.1"/>
    <property type="molecule type" value="Genomic_DNA"/>
</dbReference>
<dbReference type="PANTHER" id="PTHR10146">
    <property type="entry name" value="PROLINE SYNTHETASE CO-TRANSCRIBED BACTERIAL HOMOLOG PROTEIN"/>
    <property type="match status" value="1"/>
</dbReference>